<reference evidence="3 5" key="2">
    <citation type="submission" date="2018-03" db="EMBL/GenBank/DDBJ databases">
        <authorList>
            <person name="Fogelqvist J."/>
        </authorList>
    </citation>
    <scope>NUCLEOTIDE SEQUENCE [LARGE SCALE GENOMIC DNA]</scope>
</reference>
<feature type="transmembrane region" description="Helical" evidence="1">
    <location>
        <begin position="91"/>
        <end position="109"/>
    </location>
</feature>
<organism evidence="2 4">
    <name type="scientific">Plasmodiophora brassicae</name>
    <name type="common">Clubroot disease agent</name>
    <dbReference type="NCBI Taxonomy" id="37360"/>
    <lineage>
        <taxon>Eukaryota</taxon>
        <taxon>Sar</taxon>
        <taxon>Rhizaria</taxon>
        <taxon>Endomyxa</taxon>
        <taxon>Phytomyxea</taxon>
        <taxon>Plasmodiophorida</taxon>
        <taxon>Plasmodiophoridae</taxon>
        <taxon>Plasmodiophora</taxon>
    </lineage>
</organism>
<evidence type="ECO:0000256" key="1">
    <source>
        <dbReference type="SAM" id="Phobius"/>
    </source>
</evidence>
<geneLocation type="mitochondrion" evidence="3"/>
<dbReference type="Proteomes" id="UP000290189">
    <property type="component" value="Unassembled WGS sequence"/>
</dbReference>
<feature type="transmembrane region" description="Helical" evidence="1">
    <location>
        <begin position="37"/>
        <end position="57"/>
    </location>
</feature>
<evidence type="ECO:0000313" key="3">
    <source>
        <dbReference type="EMBL" id="SPQ97546.1"/>
    </source>
</evidence>
<accession>A0A0G4IPJ0</accession>
<keyword evidence="1" id="KW-0472">Membrane</keyword>
<sequence length="173" mass="18735">MGVQAEADEAPPVIKKERTPASEAYDRAQECVDVRRATTWLVVADGLLTWVTIIIIINSNVLSMNFAILGMVVAILPVLGYLGVKFLSWRLLLVYCCYLVVNSGLHLWWMTSMPGGISTTFFGVGGAIVECVVLAAVARLTGIGFRMPLGDINLIARGEHPCQVASEPVHPPI</sequence>
<feature type="transmembrane region" description="Helical" evidence="1">
    <location>
        <begin position="63"/>
        <end position="84"/>
    </location>
</feature>
<dbReference type="Proteomes" id="UP000039324">
    <property type="component" value="Unassembled WGS sequence"/>
</dbReference>
<keyword evidence="3" id="KW-0496">Mitochondrion</keyword>
<dbReference type="EMBL" id="CDSF01000079">
    <property type="protein sequence ID" value="CEO97238.1"/>
    <property type="molecule type" value="Genomic_DNA"/>
</dbReference>
<keyword evidence="1" id="KW-0812">Transmembrane</keyword>
<protein>
    <submittedName>
        <fullName evidence="2">Uncharacterized protein</fullName>
    </submittedName>
</protein>
<evidence type="ECO:0000313" key="2">
    <source>
        <dbReference type="EMBL" id="CEO97238.1"/>
    </source>
</evidence>
<name>A0A0G4IPJ0_PLABS</name>
<keyword evidence="1" id="KW-1133">Transmembrane helix</keyword>
<proteinExistence type="predicted"/>
<dbReference type="AlphaFoldDB" id="A0A0G4IPJ0"/>
<gene>
    <name evidence="2" type="ORF">PBRA_000583</name>
    <name evidence="3" type="ORF">PLBR_LOCUS4761</name>
</gene>
<dbReference type="EMBL" id="OVEO01000008">
    <property type="protein sequence ID" value="SPQ97546.1"/>
    <property type="molecule type" value="Genomic_DNA"/>
</dbReference>
<feature type="transmembrane region" description="Helical" evidence="1">
    <location>
        <begin position="115"/>
        <end position="138"/>
    </location>
</feature>
<evidence type="ECO:0000313" key="4">
    <source>
        <dbReference type="Proteomes" id="UP000039324"/>
    </source>
</evidence>
<keyword evidence="4" id="KW-1185">Reference proteome</keyword>
<reference evidence="2 4" key="1">
    <citation type="submission" date="2015-02" db="EMBL/GenBank/DDBJ databases">
        <authorList>
            <person name="Chooi Y.-H."/>
        </authorList>
    </citation>
    <scope>NUCLEOTIDE SEQUENCE [LARGE SCALE GENOMIC DNA]</scope>
    <source>
        <strain evidence="2">E3</strain>
    </source>
</reference>
<evidence type="ECO:0000313" key="5">
    <source>
        <dbReference type="Proteomes" id="UP000290189"/>
    </source>
</evidence>